<evidence type="ECO:0000256" key="8">
    <source>
        <dbReference type="ARBA" id="ARBA00023235"/>
    </source>
</evidence>
<name>A0ABQ6TPC1_9BACT</name>
<dbReference type="Gene3D" id="3.20.20.70">
    <property type="entry name" value="Aldolase class I"/>
    <property type="match status" value="1"/>
</dbReference>
<dbReference type="PANTHER" id="PTHR42894">
    <property type="entry name" value="N-(5'-PHOSPHORIBOSYL)ANTHRANILATE ISOMERASE"/>
    <property type="match status" value="1"/>
</dbReference>
<dbReference type="Pfam" id="PF00697">
    <property type="entry name" value="PRAI"/>
    <property type="match status" value="1"/>
</dbReference>
<dbReference type="Proteomes" id="UP000798046">
    <property type="component" value="Unassembled WGS sequence"/>
</dbReference>
<comment type="catalytic activity">
    <reaction evidence="1 9">
        <text>N-(5-phospho-beta-D-ribosyl)anthranilate = 1-(2-carboxyphenylamino)-1-deoxy-D-ribulose 5-phosphate</text>
        <dbReference type="Rhea" id="RHEA:21540"/>
        <dbReference type="ChEBI" id="CHEBI:18277"/>
        <dbReference type="ChEBI" id="CHEBI:58613"/>
        <dbReference type="EC" id="5.3.1.24"/>
    </reaction>
</comment>
<evidence type="ECO:0000256" key="1">
    <source>
        <dbReference type="ARBA" id="ARBA00001164"/>
    </source>
</evidence>
<dbReference type="NCBIfam" id="NF002298">
    <property type="entry name" value="PRK01222.1-4"/>
    <property type="match status" value="1"/>
</dbReference>
<evidence type="ECO:0000256" key="9">
    <source>
        <dbReference type="HAMAP-Rule" id="MF_00135"/>
    </source>
</evidence>
<comment type="caution">
    <text evidence="11">The sequence shown here is derived from an EMBL/GenBank/DDBJ whole genome shotgun (WGS) entry which is preliminary data.</text>
</comment>
<keyword evidence="12" id="KW-1185">Reference proteome</keyword>
<evidence type="ECO:0000256" key="2">
    <source>
        <dbReference type="ARBA" id="ARBA00004664"/>
    </source>
</evidence>
<evidence type="ECO:0000256" key="5">
    <source>
        <dbReference type="ARBA" id="ARBA00022605"/>
    </source>
</evidence>
<evidence type="ECO:0000256" key="7">
    <source>
        <dbReference type="ARBA" id="ARBA00023141"/>
    </source>
</evidence>
<dbReference type="InterPro" id="IPR011060">
    <property type="entry name" value="RibuloseP-bd_barrel"/>
</dbReference>
<proteinExistence type="inferred from homology"/>
<dbReference type="RefSeq" id="WP_151156857.1">
    <property type="nucleotide sequence ID" value="NZ_VZRA01000002.1"/>
</dbReference>
<evidence type="ECO:0000256" key="6">
    <source>
        <dbReference type="ARBA" id="ARBA00022822"/>
    </source>
</evidence>
<feature type="domain" description="N-(5'phosphoribosyl) anthranilate isomerase (PRAI)" evidence="10">
    <location>
        <begin position="4"/>
        <end position="197"/>
    </location>
</feature>
<evidence type="ECO:0000313" key="12">
    <source>
        <dbReference type="Proteomes" id="UP000798046"/>
    </source>
</evidence>
<organism evidence="11 12">
    <name type="scientific">Oryzomonas sagensis</name>
    <dbReference type="NCBI Taxonomy" id="2603857"/>
    <lineage>
        <taxon>Bacteria</taxon>
        <taxon>Pseudomonadati</taxon>
        <taxon>Thermodesulfobacteriota</taxon>
        <taxon>Desulfuromonadia</taxon>
        <taxon>Geobacterales</taxon>
        <taxon>Geobacteraceae</taxon>
        <taxon>Oryzomonas</taxon>
    </lineage>
</organism>
<evidence type="ECO:0000256" key="4">
    <source>
        <dbReference type="ARBA" id="ARBA00022272"/>
    </source>
</evidence>
<keyword evidence="6 9" id="KW-0822">Tryptophan biosynthesis</keyword>
<evidence type="ECO:0000259" key="10">
    <source>
        <dbReference type="Pfam" id="PF00697"/>
    </source>
</evidence>
<dbReference type="InterPro" id="IPR001240">
    <property type="entry name" value="PRAI_dom"/>
</dbReference>
<accession>A0ABQ6TPC1</accession>
<comment type="pathway">
    <text evidence="2 9">Amino-acid biosynthesis; L-tryptophan biosynthesis; L-tryptophan from chorismate: step 3/5.</text>
</comment>
<dbReference type="InterPro" id="IPR044643">
    <property type="entry name" value="TrpF_fam"/>
</dbReference>
<dbReference type="InterPro" id="IPR013785">
    <property type="entry name" value="Aldolase_TIM"/>
</dbReference>
<keyword evidence="5 9" id="KW-0028">Amino-acid biosynthesis</keyword>
<dbReference type="CDD" id="cd00405">
    <property type="entry name" value="PRAI"/>
    <property type="match status" value="1"/>
</dbReference>
<sequence>MIKVKICGITNLEDALTAIDAGADALGFVFHPQSPRHVFPEQAAAIIRHLPSFVQTVGLFVNAPQEQVNTTVDLCGLDLIQLHGEEKPGYCDSVRRRVIKSFRVKDITSLEPMRDYRVAAFLLDAWSPAAHGGTGQTFNWEIAACVAQSNRIILAGGLTPLNVAEAARRVRPYAVDVSSGVECGPGKKDADKIREFIRLAKEAVP</sequence>
<dbReference type="EMBL" id="VZRA01000002">
    <property type="protein sequence ID" value="KAB0670496.1"/>
    <property type="molecule type" value="Genomic_DNA"/>
</dbReference>
<evidence type="ECO:0000256" key="3">
    <source>
        <dbReference type="ARBA" id="ARBA00012572"/>
    </source>
</evidence>
<evidence type="ECO:0000313" key="11">
    <source>
        <dbReference type="EMBL" id="KAB0670496.1"/>
    </source>
</evidence>
<dbReference type="PANTHER" id="PTHR42894:SF1">
    <property type="entry name" value="N-(5'-PHOSPHORIBOSYL)ANTHRANILATE ISOMERASE"/>
    <property type="match status" value="1"/>
</dbReference>
<comment type="similarity">
    <text evidence="9">Belongs to the TrpF family.</text>
</comment>
<dbReference type="EC" id="5.3.1.24" evidence="3 9"/>
<keyword evidence="8 9" id="KW-0413">Isomerase</keyword>
<reference evidence="11 12" key="1">
    <citation type="journal article" date="2020" name="Microorganisms">
        <title>Description of Three Novel Members in the Family Geobacteraceae, Oryzomonas japonicum gen. nov., sp. nov., Oryzomonas sagensis sp. nov., and Oryzomonas ruber sp. nov.</title>
        <authorList>
            <person name="Xu Z."/>
            <person name="Masuda Y."/>
            <person name="Hayakawa C."/>
            <person name="Ushijima N."/>
            <person name="Kawano K."/>
            <person name="Shiratori Y."/>
            <person name="Senoo K."/>
            <person name="Itoh H."/>
        </authorList>
    </citation>
    <scope>NUCLEOTIDE SEQUENCE [LARGE SCALE GENOMIC DNA]</scope>
    <source>
        <strain evidence="11 12">Red100</strain>
    </source>
</reference>
<dbReference type="SUPFAM" id="SSF51366">
    <property type="entry name" value="Ribulose-phoshate binding barrel"/>
    <property type="match status" value="1"/>
</dbReference>
<dbReference type="GO" id="GO:0004640">
    <property type="term" value="F:phosphoribosylanthranilate isomerase activity"/>
    <property type="evidence" value="ECO:0007669"/>
    <property type="project" value="UniProtKB-EC"/>
</dbReference>
<protein>
    <recommendedName>
        <fullName evidence="4 9">N-(5'-phosphoribosyl)anthranilate isomerase</fullName>
        <shortName evidence="9">PRAI</shortName>
        <ecNumber evidence="3 9">5.3.1.24</ecNumber>
    </recommendedName>
</protein>
<dbReference type="HAMAP" id="MF_00135">
    <property type="entry name" value="PRAI"/>
    <property type="match status" value="1"/>
</dbReference>
<gene>
    <name evidence="9" type="primary">trpF</name>
    <name evidence="11" type="ORF">F6V30_10160</name>
</gene>
<keyword evidence="7 9" id="KW-0057">Aromatic amino acid biosynthesis</keyword>